<feature type="region of interest" description="Disordered" evidence="1">
    <location>
        <begin position="1"/>
        <end position="31"/>
    </location>
</feature>
<evidence type="ECO:0000256" key="1">
    <source>
        <dbReference type="SAM" id="MobiDB-lite"/>
    </source>
</evidence>
<comment type="caution">
    <text evidence="2">The sequence shown here is derived from an EMBL/GenBank/DDBJ whole genome shotgun (WGS) entry which is preliminary data.</text>
</comment>
<organism evidence="2 3">
    <name type="scientific">Cladorrhinum samala</name>
    <dbReference type="NCBI Taxonomy" id="585594"/>
    <lineage>
        <taxon>Eukaryota</taxon>
        <taxon>Fungi</taxon>
        <taxon>Dikarya</taxon>
        <taxon>Ascomycota</taxon>
        <taxon>Pezizomycotina</taxon>
        <taxon>Sordariomycetes</taxon>
        <taxon>Sordariomycetidae</taxon>
        <taxon>Sordariales</taxon>
        <taxon>Podosporaceae</taxon>
        <taxon>Cladorrhinum</taxon>
    </lineage>
</organism>
<feature type="compositionally biased region" description="Polar residues" evidence="1">
    <location>
        <begin position="1"/>
        <end position="24"/>
    </location>
</feature>
<dbReference type="Proteomes" id="UP001321749">
    <property type="component" value="Unassembled WGS sequence"/>
</dbReference>
<dbReference type="AlphaFoldDB" id="A0AAV9I1Q7"/>
<proteinExistence type="predicted"/>
<reference evidence="2" key="1">
    <citation type="journal article" date="2023" name="Mol. Phylogenet. Evol.">
        <title>Genome-scale phylogeny and comparative genomics of the fungal order Sordariales.</title>
        <authorList>
            <person name="Hensen N."/>
            <person name="Bonometti L."/>
            <person name="Westerberg I."/>
            <person name="Brannstrom I.O."/>
            <person name="Guillou S."/>
            <person name="Cros-Aarteil S."/>
            <person name="Calhoun S."/>
            <person name="Haridas S."/>
            <person name="Kuo A."/>
            <person name="Mondo S."/>
            <person name="Pangilinan J."/>
            <person name="Riley R."/>
            <person name="LaButti K."/>
            <person name="Andreopoulos B."/>
            <person name="Lipzen A."/>
            <person name="Chen C."/>
            <person name="Yan M."/>
            <person name="Daum C."/>
            <person name="Ng V."/>
            <person name="Clum A."/>
            <person name="Steindorff A."/>
            <person name="Ohm R.A."/>
            <person name="Martin F."/>
            <person name="Silar P."/>
            <person name="Natvig D.O."/>
            <person name="Lalanne C."/>
            <person name="Gautier V."/>
            <person name="Ament-Velasquez S.L."/>
            <person name="Kruys A."/>
            <person name="Hutchinson M.I."/>
            <person name="Powell A.J."/>
            <person name="Barry K."/>
            <person name="Miller A.N."/>
            <person name="Grigoriev I.V."/>
            <person name="Debuchy R."/>
            <person name="Gladieux P."/>
            <person name="Hiltunen Thoren M."/>
            <person name="Johannesson H."/>
        </authorList>
    </citation>
    <scope>NUCLEOTIDE SEQUENCE</scope>
    <source>
        <strain evidence="2">PSN324</strain>
    </source>
</reference>
<dbReference type="EMBL" id="MU864929">
    <property type="protein sequence ID" value="KAK4466960.1"/>
    <property type="molecule type" value="Genomic_DNA"/>
</dbReference>
<name>A0AAV9I1Q7_9PEZI</name>
<protein>
    <submittedName>
        <fullName evidence="2">Uncharacterized protein</fullName>
    </submittedName>
</protein>
<evidence type="ECO:0000313" key="3">
    <source>
        <dbReference type="Proteomes" id="UP001321749"/>
    </source>
</evidence>
<gene>
    <name evidence="2" type="ORF">QBC42DRAFT_258414</name>
</gene>
<sequence length="128" mass="14748">MPTTRSSNKPRTQNKNELHASSSKIPPKTPGGHYIIVNGRKWRAKDPNIPDEALRELKHYLAKGRSGVRKRNQEKDDTEKINLARRTTALAKLGLGERGKPEWWNDTDENRKQRWESSLASLRELHNS</sequence>
<accession>A0AAV9I1Q7</accession>
<evidence type="ECO:0000313" key="2">
    <source>
        <dbReference type="EMBL" id="KAK4466960.1"/>
    </source>
</evidence>
<reference evidence="2" key="2">
    <citation type="submission" date="2023-06" db="EMBL/GenBank/DDBJ databases">
        <authorList>
            <consortium name="Lawrence Berkeley National Laboratory"/>
            <person name="Mondo S.J."/>
            <person name="Hensen N."/>
            <person name="Bonometti L."/>
            <person name="Westerberg I."/>
            <person name="Brannstrom I.O."/>
            <person name="Guillou S."/>
            <person name="Cros-Aarteil S."/>
            <person name="Calhoun S."/>
            <person name="Haridas S."/>
            <person name="Kuo A."/>
            <person name="Pangilinan J."/>
            <person name="Riley R."/>
            <person name="Labutti K."/>
            <person name="Andreopoulos B."/>
            <person name="Lipzen A."/>
            <person name="Chen C."/>
            <person name="Yanf M."/>
            <person name="Daum C."/>
            <person name="Ng V."/>
            <person name="Clum A."/>
            <person name="Steindorff A."/>
            <person name="Ohm R."/>
            <person name="Martin F."/>
            <person name="Silar P."/>
            <person name="Natvig D."/>
            <person name="Lalanne C."/>
            <person name="Gautier V."/>
            <person name="Ament-Velasquez S.L."/>
            <person name="Kruys A."/>
            <person name="Hutchinson M.I."/>
            <person name="Powell A.J."/>
            <person name="Barry K."/>
            <person name="Miller A.N."/>
            <person name="Grigoriev I.V."/>
            <person name="Debuchy R."/>
            <person name="Gladieux P."/>
            <person name="Thoren M.H."/>
            <person name="Johannesson H."/>
        </authorList>
    </citation>
    <scope>NUCLEOTIDE SEQUENCE</scope>
    <source>
        <strain evidence="2">PSN324</strain>
    </source>
</reference>
<keyword evidence="3" id="KW-1185">Reference proteome</keyword>